<dbReference type="AlphaFoldDB" id="A0A232EVZ9"/>
<dbReference type="EMBL" id="NNAY01001927">
    <property type="protein sequence ID" value="OXU22535.1"/>
    <property type="molecule type" value="Genomic_DNA"/>
</dbReference>
<comment type="caution">
    <text evidence="1">The sequence shown here is derived from an EMBL/GenBank/DDBJ whole genome shotgun (WGS) entry which is preliminary data.</text>
</comment>
<accession>A0A232EVZ9</accession>
<proteinExistence type="predicted"/>
<organism evidence="1 2">
    <name type="scientific">Trichomalopsis sarcophagae</name>
    <dbReference type="NCBI Taxonomy" id="543379"/>
    <lineage>
        <taxon>Eukaryota</taxon>
        <taxon>Metazoa</taxon>
        <taxon>Ecdysozoa</taxon>
        <taxon>Arthropoda</taxon>
        <taxon>Hexapoda</taxon>
        <taxon>Insecta</taxon>
        <taxon>Pterygota</taxon>
        <taxon>Neoptera</taxon>
        <taxon>Endopterygota</taxon>
        <taxon>Hymenoptera</taxon>
        <taxon>Apocrita</taxon>
        <taxon>Proctotrupomorpha</taxon>
        <taxon>Chalcidoidea</taxon>
        <taxon>Pteromalidae</taxon>
        <taxon>Pteromalinae</taxon>
        <taxon>Trichomalopsis</taxon>
    </lineage>
</organism>
<keyword evidence="2" id="KW-1185">Reference proteome</keyword>
<name>A0A232EVZ9_9HYME</name>
<gene>
    <name evidence="1" type="ORF">TSAR_000841</name>
</gene>
<protein>
    <submittedName>
        <fullName evidence="1">Uncharacterized protein</fullName>
    </submittedName>
</protein>
<reference evidence="1 2" key="1">
    <citation type="journal article" date="2017" name="Curr. Biol.">
        <title>The Evolution of Venom by Co-option of Single-Copy Genes.</title>
        <authorList>
            <person name="Martinson E.O."/>
            <person name="Mrinalini"/>
            <person name="Kelkar Y.D."/>
            <person name="Chang C.H."/>
            <person name="Werren J.H."/>
        </authorList>
    </citation>
    <scope>NUCLEOTIDE SEQUENCE [LARGE SCALE GENOMIC DNA]</scope>
    <source>
        <strain evidence="1 2">Alberta</strain>
        <tissue evidence="1">Whole body</tissue>
    </source>
</reference>
<evidence type="ECO:0000313" key="1">
    <source>
        <dbReference type="EMBL" id="OXU22535.1"/>
    </source>
</evidence>
<sequence length="70" mass="8034">MSRHSEGNFDTWTLSTGSKNIFLVHLFILSALYHRPCFVIRKVILTPGHRLQKSINNLSVLMLYTKCVVS</sequence>
<dbReference type="Proteomes" id="UP000215335">
    <property type="component" value="Unassembled WGS sequence"/>
</dbReference>
<evidence type="ECO:0000313" key="2">
    <source>
        <dbReference type="Proteomes" id="UP000215335"/>
    </source>
</evidence>